<name>A0ABN7XJL4_GIGMA</name>
<gene>
    <name evidence="1" type="ORF">GMARGA_LOCUS43771</name>
</gene>
<dbReference type="SUPFAM" id="SSF57850">
    <property type="entry name" value="RING/U-box"/>
    <property type="match status" value="1"/>
</dbReference>
<sequence length="97" mass="11154">MNELKKFVSKLQYIDDPNQIPTEYRTPNICILCKTDISLKFSESVAILECYHIFYLKCILNAECCSCQLADDNSMNNKREVLTANTLMSLSYLSNTK</sequence>
<evidence type="ECO:0000313" key="2">
    <source>
        <dbReference type="Proteomes" id="UP000789901"/>
    </source>
</evidence>
<dbReference type="EMBL" id="CAJVQB010144304">
    <property type="protein sequence ID" value="CAG8854950.1"/>
    <property type="molecule type" value="Genomic_DNA"/>
</dbReference>
<feature type="non-terminal residue" evidence="1">
    <location>
        <position position="97"/>
    </location>
</feature>
<reference evidence="1 2" key="1">
    <citation type="submission" date="2021-06" db="EMBL/GenBank/DDBJ databases">
        <authorList>
            <person name="Kallberg Y."/>
            <person name="Tangrot J."/>
            <person name="Rosling A."/>
        </authorList>
    </citation>
    <scope>NUCLEOTIDE SEQUENCE [LARGE SCALE GENOMIC DNA]</scope>
    <source>
        <strain evidence="1 2">120-4 pot B 10/14</strain>
    </source>
</reference>
<keyword evidence="2" id="KW-1185">Reference proteome</keyword>
<dbReference type="Proteomes" id="UP000789901">
    <property type="component" value="Unassembled WGS sequence"/>
</dbReference>
<evidence type="ECO:0000313" key="1">
    <source>
        <dbReference type="EMBL" id="CAG8854950.1"/>
    </source>
</evidence>
<comment type="caution">
    <text evidence="1">The sequence shown here is derived from an EMBL/GenBank/DDBJ whole genome shotgun (WGS) entry which is preliminary data.</text>
</comment>
<accession>A0ABN7XJL4</accession>
<proteinExistence type="predicted"/>
<organism evidence="1 2">
    <name type="scientific">Gigaspora margarita</name>
    <dbReference type="NCBI Taxonomy" id="4874"/>
    <lineage>
        <taxon>Eukaryota</taxon>
        <taxon>Fungi</taxon>
        <taxon>Fungi incertae sedis</taxon>
        <taxon>Mucoromycota</taxon>
        <taxon>Glomeromycotina</taxon>
        <taxon>Glomeromycetes</taxon>
        <taxon>Diversisporales</taxon>
        <taxon>Gigasporaceae</taxon>
        <taxon>Gigaspora</taxon>
    </lineage>
</organism>
<protein>
    <submittedName>
        <fullName evidence="1">41197_t:CDS:1</fullName>
    </submittedName>
</protein>